<dbReference type="SUPFAM" id="SSF53098">
    <property type="entry name" value="Ribonuclease H-like"/>
    <property type="match status" value="1"/>
</dbReference>
<dbReference type="Proteomes" id="UP000026915">
    <property type="component" value="Chromosome 7"/>
</dbReference>
<proteinExistence type="predicted"/>
<dbReference type="InterPro" id="IPR044730">
    <property type="entry name" value="RNase_H-like_dom_plant"/>
</dbReference>
<dbReference type="InParanoid" id="A0A061FFP0"/>
<evidence type="ECO:0000313" key="2">
    <source>
        <dbReference type="EMBL" id="EOY13284.1"/>
    </source>
</evidence>
<sequence>MSYNRLDRFLLLIKIMEAYHIIQQLCLPRSISDHNPVALTMEEKNWGPKPFHLFNHWLDKDTFQPMFERAWKEATIVRGCRDKISVDLKQKFTILSWNSKIMETSEIWNSIINCDSSRAPGPGGFSMGFFKKQWKTLKGEIMKIVKDFYHTASLDSKIVSKPKINFQKSCLYGISLDHEITMDWASKIASKANQWPTTYLGLPLGTTTNSIKMWKSIVDKVEARLSSELRIQRHFLWGGTIERRKIHYVSWESTCLYHDLDQVLHRDFQDKLIWKHSTSGIYNSKEISDKTRAGSQRRYQIKGHVLPTVQNSGSHGEARIRGVLTDKKGSIFLLFSMSMGVMDSNTTELLALSKGFQVMATSKWANSHRVVFESDSSNLVSWVRSTHNIPWKHRRIIMKIEGLKVKLSMWNITKVPLYLYEMAVSLAKTGIRRQGDLMWIIGNVCEKQATEES</sequence>
<evidence type="ECO:0000313" key="3">
    <source>
        <dbReference type="Proteomes" id="UP000026915"/>
    </source>
</evidence>
<dbReference type="CDD" id="cd06222">
    <property type="entry name" value="RNase_H_like"/>
    <property type="match status" value="1"/>
</dbReference>
<dbReference type="GO" id="GO:0003676">
    <property type="term" value="F:nucleic acid binding"/>
    <property type="evidence" value="ECO:0007669"/>
    <property type="project" value="InterPro"/>
</dbReference>
<reference evidence="2 3" key="1">
    <citation type="journal article" date="2013" name="Genome Biol.">
        <title>The genome sequence of the most widely cultivated cacao type and its use to identify candidate genes regulating pod color.</title>
        <authorList>
            <person name="Motamayor J.C."/>
            <person name="Mockaitis K."/>
            <person name="Schmutz J."/>
            <person name="Haiminen N."/>
            <person name="Iii D.L."/>
            <person name="Cornejo O."/>
            <person name="Findley S.D."/>
            <person name="Zheng P."/>
            <person name="Utro F."/>
            <person name="Royaert S."/>
            <person name="Saski C."/>
            <person name="Jenkins J."/>
            <person name="Podicheti R."/>
            <person name="Zhao M."/>
            <person name="Scheffler B.E."/>
            <person name="Stack J.C."/>
            <person name="Feltus F.A."/>
            <person name="Mustiga G.M."/>
            <person name="Amores F."/>
            <person name="Phillips W."/>
            <person name="Marelli J.P."/>
            <person name="May G.D."/>
            <person name="Shapiro H."/>
            <person name="Ma J."/>
            <person name="Bustamante C.D."/>
            <person name="Schnell R.J."/>
            <person name="Main D."/>
            <person name="Gilbert D."/>
            <person name="Parida L."/>
            <person name="Kuhn D.N."/>
        </authorList>
    </citation>
    <scope>NUCLEOTIDE SEQUENCE [LARGE SCALE GENOMIC DNA]</scope>
    <source>
        <strain evidence="3">cv. Matina 1-6</strain>
    </source>
</reference>
<dbReference type="Pfam" id="PF13456">
    <property type="entry name" value="RVT_3"/>
    <property type="match status" value="1"/>
</dbReference>
<accession>A0A061FFP0</accession>
<dbReference type="AlphaFoldDB" id="A0A061FFP0"/>
<dbReference type="InterPro" id="IPR036397">
    <property type="entry name" value="RNaseH_sf"/>
</dbReference>
<keyword evidence="3" id="KW-1185">Reference proteome</keyword>
<protein>
    <recommendedName>
        <fullName evidence="1">RNase H type-1 domain-containing protein</fullName>
    </recommendedName>
</protein>
<feature type="domain" description="RNase H type-1" evidence="1">
    <location>
        <begin position="313"/>
        <end position="428"/>
    </location>
</feature>
<dbReference type="GO" id="GO:0004523">
    <property type="term" value="F:RNA-DNA hybrid ribonuclease activity"/>
    <property type="evidence" value="ECO:0007669"/>
    <property type="project" value="InterPro"/>
</dbReference>
<evidence type="ECO:0000259" key="1">
    <source>
        <dbReference type="Pfam" id="PF13456"/>
    </source>
</evidence>
<dbReference type="EMBL" id="CM001885">
    <property type="protein sequence ID" value="EOY13284.1"/>
    <property type="molecule type" value="Genomic_DNA"/>
</dbReference>
<name>A0A061FFP0_THECC</name>
<dbReference type="PANTHER" id="PTHR33116:SF75">
    <property type="entry name" value="RIBONUCLEASE H PROTEIN"/>
    <property type="match status" value="1"/>
</dbReference>
<dbReference type="Gene3D" id="3.30.420.10">
    <property type="entry name" value="Ribonuclease H-like superfamily/Ribonuclease H"/>
    <property type="match status" value="1"/>
</dbReference>
<organism evidence="2 3">
    <name type="scientific">Theobroma cacao</name>
    <name type="common">Cacao</name>
    <name type="synonym">Cocoa</name>
    <dbReference type="NCBI Taxonomy" id="3641"/>
    <lineage>
        <taxon>Eukaryota</taxon>
        <taxon>Viridiplantae</taxon>
        <taxon>Streptophyta</taxon>
        <taxon>Embryophyta</taxon>
        <taxon>Tracheophyta</taxon>
        <taxon>Spermatophyta</taxon>
        <taxon>Magnoliopsida</taxon>
        <taxon>eudicotyledons</taxon>
        <taxon>Gunneridae</taxon>
        <taxon>Pentapetalae</taxon>
        <taxon>rosids</taxon>
        <taxon>malvids</taxon>
        <taxon>Malvales</taxon>
        <taxon>Malvaceae</taxon>
        <taxon>Byttnerioideae</taxon>
        <taxon>Theobroma</taxon>
    </lineage>
</organism>
<dbReference type="InterPro" id="IPR002156">
    <property type="entry name" value="RNaseH_domain"/>
</dbReference>
<gene>
    <name evidence="2" type="ORF">TCM_031809</name>
</gene>
<dbReference type="InterPro" id="IPR012337">
    <property type="entry name" value="RNaseH-like_sf"/>
</dbReference>
<dbReference type="PANTHER" id="PTHR33116">
    <property type="entry name" value="REVERSE TRANSCRIPTASE ZINC-BINDING DOMAIN-CONTAINING PROTEIN-RELATED-RELATED"/>
    <property type="match status" value="1"/>
</dbReference>
<dbReference type="Gramene" id="EOY13284">
    <property type="protein sequence ID" value="EOY13284"/>
    <property type="gene ID" value="TCM_031809"/>
</dbReference>
<dbReference type="HOGENOM" id="CLU_539077_0_0_1"/>